<dbReference type="CDD" id="cd12263">
    <property type="entry name" value="RRM_ABT1_like"/>
    <property type="match status" value="1"/>
</dbReference>
<evidence type="ECO:0000256" key="1">
    <source>
        <dbReference type="ARBA" id="ARBA00004123"/>
    </source>
</evidence>
<name>A0A452IFU6_9SAUR</name>
<evidence type="ECO:0000256" key="2">
    <source>
        <dbReference type="ARBA" id="ARBA00022884"/>
    </source>
</evidence>
<dbReference type="GO" id="GO:0005730">
    <property type="term" value="C:nucleolus"/>
    <property type="evidence" value="ECO:0007669"/>
    <property type="project" value="TreeGrafter"/>
</dbReference>
<dbReference type="Proteomes" id="UP000291020">
    <property type="component" value="Unassembled WGS sequence"/>
</dbReference>
<proteinExistence type="predicted"/>
<dbReference type="SUPFAM" id="SSF54928">
    <property type="entry name" value="RNA-binding domain, RBD"/>
    <property type="match status" value="1"/>
</dbReference>
<reference evidence="5" key="3">
    <citation type="submission" date="2025-09" db="UniProtKB">
        <authorList>
            <consortium name="Ensembl"/>
        </authorList>
    </citation>
    <scope>IDENTIFICATION</scope>
</reference>
<dbReference type="InterPro" id="IPR034353">
    <property type="entry name" value="ABT1/ESF2_RRM"/>
</dbReference>
<dbReference type="AlphaFoldDB" id="A0A452IFU6"/>
<dbReference type="GO" id="GO:0000447">
    <property type="term" value="P:endonucleolytic cleavage in ITS1 to separate SSU-rRNA from 5.8S rRNA and LSU-rRNA from tricistronic rRNA transcript (SSU-rRNA, 5.8S rRNA, LSU-rRNA)"/>
    <property type="evidence" value="ECO:0007669"/>
    <property type="project" value="TreeGrafter"/>
</dbReference>
<dbReference type="Ensembl" id="ENSGAGT00000030388.1">
    <property type="protein sequence ID" value="ENSGAGP00000026739.1"/>
    <property type="gene ID" value="ENSGAGG00000019474.1"/>
</dbReference>
<reference evidence="6" key="1">
    <citation type="journal article" date="2017" name="PLoS ONE">
        <title>The Agassiz's desert tortoise genome provides a resource for the conservation of a threatened species.</title>
        <authorList>
            <person name="Tollis M."/>
            <person name="DeNardo D.F."/>
            <person name="Cornelius J.A."/>
            <person name="Dolby G.A."/>
            <person name="Edwards T."/>
            <person name="Henen B.T."/>
            <person name="Karl A.E."/>
            <person name="Murphy R.W."/>
            <person name="Kusumi K."/>
        </authorList>
    </citation>
    <scope>NUCLEOTIDE SEQUENCE [LARGE SCALE GENOMIC DNA]</scope>
</reference>
<dbReference type="PANTHER" id="PTHR12311:SF7">
    <property type="entry name" value="ACTIVATOR OF BASAL TRANSCRIPTION 1"/>
    <property type="match status" value="1"/>
</dbReference>
<evidence type="ECO:0000313" key="6">
    <source>
        <dbReference type="Proteomes" id="UP000291020"/>
    </source>
</evidence>
<evidence type="ECO:0000313" key="5">
    <source>
        <dbReference type="Ensembl" id="ENSGAGP00000026739.1"/>
    </source>
</evidence>
<dbReference type="GO" id="GO:0000472">
    <property type="term" value="P:endonucleolytic cleavage to generate mature 5'-end of SSU-rRNA from (SSU-rRNA, 5.8S rRNA, LSU-rRNA)"/>
    <property type="evidence" value="ECO:0007669"/>
    <property type="project" value="TreeGrafter"/>
</dbReference>
<evidence type="ECO:0000256" key="4">
    <source>
        <dbReference type="SAM" id="MobiDB-lite"/>
    </source>
</evidence>
<protein>
    <submittedName>
        <fullName evidence="5">Uncharacterized protein</fullName>
    </submittedName>
</protein>
<feature type="region of interest" description="Disordered" evidence="4">
    <location>
        <begin position="1"/>
        <end position="103"/>
    </location>
</feature>
<reference evidence="5" key="2">
    <citation type="submission" date="2025-08" db="UniProtKB">
        <authorList>
            <consortium name="Ensembl"/>
        </authorList>
    </citation>
    <scope>IDENTIFICATION</scope>
</reference>
<accession>A0A452IFU6</accession>
<dbReference type="GO" id="GO:0000480">
    <property type="term" value="P:endonucleolytic cleavage in 5'-ETS of tricistronic rRNA transcript (SSU-rRNA, 5.8S rRNA, LSU-rRNA)"/>
    <property type="evidence" value="ECO:0007669"/>
    <property type="project" value="TreeGrafter"/>
</dbReference>
<keyword evidence="2" id="KW-0694">RNA-binding</keyword>
<dbReference type="InterPro" id="IPR039119">
    <property type="entry name" value="ABT1/Esf2"/>
</dbReference>
<dbReference type="STRING" id="38772.ENSGAGP00000026739"/>
<evidence type="ECO:0000256" key="3">
    <source>
        <dbReference type="ARBA" id="ARBA00023242"/>
    </source>
</evidence>
<dbReference type="GO" id="GO:0003723">
    <property type="term" value="F:RNA binding"/>
    <property type="evidence" value="ECO:0007669"/>
    <property type="project" value="UniProtKB-KW"/>
</dbReference>
<dbReference type="PANTHER" id="PTHR12311">
    <property type="entry name" value="ACTIVATOR OF BASAL TRANSCRIPTION 1"/>
    <property type="match status" value="1"/>
</dbReference>
<organism evidence="5 6">
    <name type="scientific">Gopherus agassizii</name>
    <name type="common">Agassiz's desert tortoise</name>
    <dbReference type="NCBI Taxonomy" id="38772"/>
    <lineage>
        <taxon>Eukaryota</taxon>
        <taxon>Metazoa</taxon>
        <taxon>Chordata</taxon>
        <taxon>Craniata</taxon>
        <taxon>Vertebrata</taxon>
        <taxon>Euteleostomi</taxon>
        <taxon>Archelosauria</taxon>
        <taxon>Testudinata</taxon>
        <taxon>Testudines</taxon>
        <taxon>Cryptodira</taxon>
        <taxon>Durocryptodira</taxon>
        <taxon>Testudinoidea</taxon>
        <taxon>Testudinidae</taxon>
        <taxon>Gopherus</taxon>
    </lineage>
</organism>
<comment type="subcellular location">
    <subcellularLocation>
        <location evidence="1">Nucleus</location>
    </subcellularLocation>
</comment>
<dbReference type="InterPro" id="IPR035979">
    <property type="entry name" value="RBD_domain_sf"/>
</dbReference>
<keyword evidence="3" id="KW-0539">Nucleus</keyword>
<keyword evidence="6" id="KW-1185">Reference proteome</keyword>
<dbReference type="GO" id="GO:0034462">
    <property type="term" value="P:small-subunit processome assembly"/>
    <property type="evidence" value="ECO:0007669"/>
    <property type="project" value="TreeGrafter"/>
</dbReference>
<sequence>MLEEPQAAGEDGSPLGAGQAAGEDGSPLSPGQAAGEDGSLPGTRQEAGEDGSPLSAGQAAGEDGSLPGTGQAAGEDGSLPGTGQEAGEDGSPPSGAPNPPQGKKIVPGIIYLGYIPPGFRPRHARNLLSVYGEVGRIFLQPEERFIQKRKKKAGARGTYYVEGWVEFRDKRIAKLVAASLHHTPMSTRRRSRFRYDLWNMKYLHRFKWPQLNERLAYEQQVRQQRLRVEISQAKRETNFYLHSVETSQRFARRAAATPTHTPAEEKSWGFVQRLTEEEIQQCKAGADGHQLRGQLAKAQEIQLKSQTRRSLLAKIFNTTAAASEEALGGPVL</sequence>